<proteinExistence type="predicted"/>
<feature type="transmembrane region" description="Helical" evidence="1">
    <location>
        <begin position="180"/>
        <end position="199"/>
    </location>
</feature>
<accession>A0A0G3H9G9</accession>
<gene>
    <name evidence="2" type="ORF">CTEST_09950</name>
</gene>
<sequence length="329" mass="35955">MPARDRAHHLAQRSAPGASLFAVGTAVDTVLSNSLNQEDWEALYGAADQGAVLDNLLFPLLISFLAVAVAPVIVWVVLRYLPERASFITALALLGWSVLMPPILGFPLLGSVAWVAVVLLLTYSGWAHLMLWTSLRALREIPDSMRHSMAYLPLLLVAFLFFFFNSNLWQLGTAWNVNQALTVALLLWTVGAIVCVVTVNRHTQLVLEEVERKLPFRIKLNIRWNAATVYLAQASFFGMLVFVGFLVLGLTAVPQATIAQWTGAPAVLVKLGPLAISGTLVKVSWVLGGFASLYMATTAAGDRERQAEHLGPVVDELGSALRETFDHRD</sequence>
<evidence type="ECO:0000313" key="2">
    <source>
        <dbReference type="EMBL" id="AKK09415.1"/>
    </source>
</evidence>
<evidence type="ECO:0000256" key="1">
    <source>
        <dbReference type="SAM" id="Phobius"/>
    </source>
</evidence>
<feature type="transmembrane region" description="Helical" evidence="1">
    <location>
        <begin position="85"/>
        <end position="106"/>
    </location>
</feature>
<dbReference type="KEGG" id="cted:CTEST_09950"/>
<reference evidence="2 3" key="1">
    <citation type="journal article" date="2015" name="Genome Announc.">
        <title>Complete Genome Sequence of the Type Strain Corynebacterium testudinoris DSM 44614, Recovered from Necrotic Lesions in the Mouth of a Tortoise.</title>
        <authorList>
            <person name="Ruckert C."/>
            <person name="Kriete M."/>
            <person name="Jaenicke S."/>
            <person name="Winkler A."/>
            <person name="Tauch A."/>
        </authorList>
    </citation>
    <scope>NUCLEOTIDE SEQUENCE [LARGE SCALE GENOMIC DNA]</scope>
    <source>
        <strain evidence="2 3">DSM 44614</strain>
    </source>
</reference>
<dbReference type="AlphaFoldDB" id="A0A0G3H9G9"/>
<feature type="transmembrane region" description="Helical" evidence="1">
    <location>
        <begin position="227"/>
        <end position="253"/>
    </location>
</feature>
<name>A0A0G3H9G9_9CORY</name>
<dbReference type="Proteomes" id="UP000035540">
    <property type="component" value="Chromosome"/>
</dbReference>
<protein>
    <submittedName>
        <fullName evidence="2">Uncharacterized protein</fullName>
    </submittedName>
</protein>
<evidence type="ECO:0000313" key="3">
    <source>
        <dbReference type="Proteomes" id="UP000035540"/>
    </source>
</evidence>
<reference evidence="3" key="2">
    <citation type="submission" date="2015-05" db="EMBL/GenBank/DDBJ databases">
        <title>Complete genome sequence of Corynebacterium testudinoris DSM 44614, recovered from necrotic lesions in the mouth of a tortoise.</title>
        <authorList>
            <person name="Ruckert C."/>
            <person name="Albersmeier A."/>
            <person name="Winkler A."/>
            <person name="Tauch A."/>
        </authorList>
    </citation>
    <scope>NUCLEOTIDE SEQUENCE [LARGE SCALE GENOMIC DNA]</scope>
    <source>
        <strain evidence="3">DSM 44614</strain>
    </source>
</reference>
<keyword evidence="1" id="KW-0472">Membrane</keyword>
<keyword evidence="1" id="KW-0812">Transmembrane</keyword>
<feature type="transmembrane region" description="Helical" evidence="1">
    <location>
        <begin position="273"/>
        <end position="296"/>
    </location>
</feature>
<feature type="transmembrane region" description="Helical" evidence="1">
    <location>
        <begin position="112"/>
        <end position="138"/>
    </location>
</feature>
<dbReference type="STRING" id="136857.CTEST_09950"/>
<dbReference type="PATRIC" id="fig|136857.5.peg.1975"/>
<keyword evidence="1" id="KW-1133">Transmembrane helix</keyword>
<organism evidence="2 3">
    <name type="scientific">Corynebacterium testudinoris</name>
    <dbReference type="NCBI Taxonomy" id="136857"/>
    <lineage>
        <taxon>Bacteria</taxon>
        <taxon>Bacillati</taxon>
        <taxon>Actinomycetota</taxon>
        <taxon>Actinomycetes</taxon>
        <taxon>Mycobacteriales</taxon>
        <taxon>Corynebacteriaceae</taxon>
        <taxon>Corynebacterium</taxon>
    </lineage>
</organism>
<dbReference type="EMBL" id="CP011545">
    <property type="protein sequence ID" value="AKK09415.1"/>
    <property type="molecule type" value="Genomic_DNA"/>
</dbReference>
<feature type="transmembrane region" description="Helical" evidence="1">
    <location>
        <begin position="56"/>
        <end position="78"/>
    </location>
</feature>
<keyword evidence="3" id="KW-1185">Reference proteome</keyword>
<feature type="transmembrane region" description="Helical" evidence="1">
    <location>
        <begin position="150"/>
        <end position="168"/>
    </location>
</feature>